<keyword evidence="1" id="KW-0472">Membrane</keyword>
<keyword evidence="1" id="KW-1133">Transmembrane helix</keyword>
<gene>
    <name evidence="2" type="ORF">N482_18140</name>
</gene>
<dbReference type="PATRIC" id="fig|1365253.3.peg.4382"/>
<dbReference type="RefSeq" id="WP_063378721.1">
    <property type="nucleotide sequence ID" value="NZ_AUXT01000199.1"/>
</dbReference>
<feature type="transmembrane region" description="Helical" evidence="1">
    <location>
        <begin position="150"/>
        <end position="171"/>
    </location>
</feature>
<dbReference type="Proteomes" id="UP000076587">
    <property type="component" value="Unassembled WGS sequence"/>
</dbReference>
<feature type="transmembrane region" description="Helical" evidence="1">
    <location>
        <begin position="121"/>
        <end position="138"/>
    </location>
</feature>
<keyword evidence="1" id="KW-0812">Transmembrane</keyword>
<evidence type="ECO:0000313" key="2">
    <source>
        <dbReference type="EMBL" id="KZN44047.1"/>
    </source>
</evidence>
<feature type="transmembrane region" description="Helical" evidence="1">
    <location>
        <begin position="6"/>
        <end position="27"/>
    </location>
</feature>
<evidence type="ECO:0000313" key="3">
    <source>
        <dbReference type="Proteomes" id="UP000076587"/>
    </source>
</evidence>
<feature type="transmembrane region" description="Helical" evidence="1">
    <location>
        <begin position="48"/>
        <end position="67"/>
    </location>
</feature>
<sequence length="185" mass="21051">MSEFQIATDIVLKIAQAIIVIFLLIKFSDHRFSLLFGGKKSLKSLEDHELHSCFISAFCVLVFQFISTEMAKHFLASEMELSLLKKVYYFIHIAVATVFACTLYFLHSLRGCSFSNTAKRCLYLTVVSVLLFMMQLIARGFFNYDGLSPFYSVAALVIHALLVVNVAIYPVKALKKMRNRNQKEA</sequence>
<feature type="transmembrane region" description="Helical" evidence="1">
    <location>
        <begin position="87"/>
        <end position="109"/>
    </location>
</feature>
<protein>
    <submittedName>
        <fullName evidence="2">Uncharacterized protein</fullName>
    </submittedName>
</protein>
<organism evidence="2 3">
    <name type="scientific">Pseudoalteromonas luteoviolacea NCIMB 1942</name>
    <dbReference type="NCBI Taxonomy" id="1365253"/>
    <lineage>
        <taxon>Bacteria</taxon>
        <taxon>Pseudomonadati</taxon>
        <taxon>Pseudomonadota</taxon>
        <taxon>Gammaproteobacteria</taxon>
        <taxon>Alteromonadales</taxon>
        <taxon>Pseudoalteromonadaceae</taxon>
        <taxon>Pseudoalteromonas</taxon>
    </lineage>
</organism>
<proteinExistence type="predicted"/>
<evidence type="ECO:0000256" key="1">
    <source>
        <dbReference type="SAM" id="Phobius"/>
    </source>
</evidence>
<dbReference type="AlphaFoldDB" id="A0A166Z8D4"/>
<comment type="caution">
    <text evidence="2">The sequence shown here is derived from an EMBL/GenBank/DDBJ whole genome shotgun (WGS) entry which is preliminary data.</text>
</comment>
<name>A0A166Z8D4_9GAMM</name>
<reference evidence="2 3" key="1">
    <citation type="submission" date="2013-07" db="EMBL/GenBank/DDBJ databases">
        <title>Comparative Genomic and Metabolomic Analysis of Twelve Strains of Pseudoalteromonas luteoviolacea.</title>
        <authorList>
            <person name="Vynne N.G."/>
            <person name="Mansson M."/>
            <person name="Gram L."/>
        </authorList>
    </citation>
    <scope>NUCLEOTIDE SEQUENCE [LARGE SCALE GENOMIC DNA]</scope>
    <source>
        <strain evidence="2 3">NCIMB 1942</strain>
    </source>
</reference>
<dbReference type="EMBL" id="AUXT01000199">
    <property type="protein sequence ID" value="KZN44047.1"/>
    <property type="molecule type" value="Genomic_DNA"/>
</dbReference>
<accession>A0A166Z8D4</accession>